<evidence type="ECO:0000259" key="3">
    <source>
        <dbReference type="Pfam" id="PF09992"/>
    </source>
</evidence>
<evidence type="ECO:0000313" key="4">
    <source>
        <dbReference type="EMBL" id="GGR12344.1"/>
    </source>
</evidence>
<gene>
    <name evidence="4" type="ORF">GCM10008957_26520</name>
</gene>
<dbReference type="Proteomes" id="UP000603865">
    <property type="component" value="Unassembled WGS sequence"/>
</dbReference>
<dbReference type="EMBL" id="BMQL01000014">
    <property type="protein sequence ID" value="GGR12344.1"/>
    <property type="molecule type" value="Genomic_DNA"/>
</dbReference>
<dbReference type="InterPro" id="IPR018711">
    <property type="entry name" value="NAGPA"/>
</dbReference>
<feature type="domain" description="Phosphodiester glycosidase" evidence="3">
    <location>
        <begin position="543"/>
        <end position="665"/>
    </location>
</feature>
<feature type="compositionally biased region" description="Pro residues" evidence="1">
    <location>
        <begin position="185"/>
        <end position="234"/>
    </location>
</feature>
<feature type="region of interest" description="Disordered" evidence="1">
    <location>
        <begin position="181"/>
        <end position="234"/>
    </location>
</feature>
<evidence type="ECO:0000313" key="5">
    <source>
        <dbReference type="Proteomes" id="UP000603865"/>
    </source>
</evidence>
<dbReference type="PANTHER" id="PTHR40446">
    <property type="entry name" value="N-ACETYLGLUCOSAMINE-1-PHOSPHODIESTER ALPHA-N-ACETYLGLUCOSAMINIDASE"/>
    <property type="match status" value="1"/>
</dbReference>
<evidence type="ECO:0000256" key="2">
    <source>
        <dbReference type="SAM" id="SignalP"/>
    </source>
</evidence>
<dbReference type="Pfam" id="PF09992">
    <property type="entry name" value="NAGPA"/>
    <property type="match status" value="1"/>
</dbReference>
<accession>A0A918C9Z8</accession>
<keyword evidence="5" id="KW-1185">Reference proteome</keyword>
<comment type="caution">
    <text evidence="4">The sequence shown here is derived from an EMBL/GenBank/DDBJ whole genome shotgun (WGS) entry which is preliminary data.</text>
</comment>
<keyword evidence="2" id="KW-0732">Signal</keyword>
<reference evidence="4" key="1">
    <citation type="journal article" date="2014" name="Int. J. Syst. Evol. Microbiol.">
        <title>Complete genome sequence of Corynebacterium casei LMG S-19264T (=DSM 44701T), isolated from a smear-ripened cheese.</title>
        <authorList>
            <consortium name="US DOE Joint Genome Institute (JGI-PGF)"/>
            <person name="Walter F."/>
            <person name="Albersmeier A."/>
            <person name="Kalinowski J."/>
            <person name="Ruckert C."/>
        </authorList>
    </citation>
    <scope>NUCLEOTIDE SEQUENCE</scope>
    <source>
        <strain evidence="4">JCM 31311</strain>
    </source>
</reference>
<dbReference type="PANTHER" id="PTHR40446:SF2">
    <property type="entry name" value="N-ACETYLGLUCOSAMINE-1-PHOSPHODIESTER ALPHA-N-ACETYLGLUCOSAMINIDASE"/>
    <property type="match status" value="1"/>
</dbReference>
<feature type="chain" id="PRO_5036858048" description="Phosphodiester glycosidase domain-containing protein" evidence="2">
    <location>
        <begin position="39"/>
        <end position="674"/>
    </location>
</feature>
<sequence>MGHQPRPATLPPVKCRTIFLSASLLVLSAGLPGSVARAAAQAAQPRPVSVAPPTPRTVALQGQLTSPRIETKLLPSGLEGLPVWFLPRLGVSVRNAPDALNLGYGPLTLTYTPASGWSAQTTAGALAPGAQLLAALPVPENLGSSLHVALSVLRLLNVPLLADTPEVLDFGLPALRMPTSSLPPAATPTAPPSPLPSTPLPVTPLPSTSTPPVPPAAPPSQPSQPVVTPPPGPGFTPVATLASVRSSRTVNRNIELQRVVMEFDGPANYTVLRDRSGLTFNLPGVLSAPQSQRLDSGDALGVSLGAAGSSVRLDTGNGSSEIFTLPDPYRIVVDTTTNIDTSVPPPIDETSLPDGVTLRHLGGLSLLIFDARYAPRVVSAPLGHASGVADLVRQQGGVAGVNGGYFDTASSLPVDLVARGGLMIAPSLERRATLGLDAQGTPQLGYPKPRYVLSAPGLQLVVNSVGSKPNPLWVTAFVGDGRTAVGGDGFTTLVLRQGPGTPGSTVSRALSGRFVPGVGDFAVTFDPARFPQLGLATGAPLRYDLNWQVPGWNSVQEALAAGPLLVSGGKVVLDPVREGFDTSGSIWRPTRQVAFVQMGDRSGIAFLDNGTPAEFARALAGAGVSSAMRLDSGSSATVYVSGGYLNAGGYLNTVWSRPVPNALVFVPKLNATGK</sequence>
<dbReference type="AlphaFoldDB" id="A0A918C9Z8"/>
<name>A0A918C9Z8_9DEIO</name>
<evidence type="ECO:0000256" key="1">
    <source>
        <dbReference type="SAM" id="MobiDB-lite"/>
    </source>
</evidence>
<organism evidence="4 5">
    <name type="scientific">Deinococcus ruber</name>
    <dbReference type="NCBI Taxonomy" id="1848197"/>
    <lineage>
        <taxon>Bacteria</taxon>
        <taxon>Thermotogati</taxon>
        <taxon>Deinococcota</taxon>
        <taxon>Deinococci</taxon>
        <taxon>Deinococcales</taxon>
        <taxon>Deinococcaceae</taxon>
        <taxon>Deinococcus</taxon>
    </lineage>
</organism>
<feature type="signal peptide" evidence="2">
    <location>
        <begin position="1"/>
        <end position="38"/>
    </location>
</feature>
<protein>
    <recommendedName>
        <fullName evidence="3">Phosphodiester glycosidase domain-containing protein</fullName>
    </recommendedName>
</protein>
<reference evidence="4" key="2">
    <citation type="submission" date="2020-09" db="EMBL/GenBank/DDBJ databases">
        <authorList>
            <person name="Sun Q."/>
            <person name="Ohkuma M."/>
        </authorList>
    </citation>
    <scope>NUCLEOTIDE SEQUENCE</scope>
    <source>
        <strain evidence="4">JCM 31311</strain>
    </source>
</reference>
<proteinExistence type="predicted"/>